<dbReference type="EMBL" id="LAZR01026461">
    <property type="protein sequence ID" value="KKL68664.1"/>
    <property type="molecule type" value="Genomic_DNA"/>
</dbReference>
<comment type="caution">
    <text evidence="2">The sequence shown here is derived from an EMBL/GenBank/DDBJ whole genome shotgun (WGS) entry which is preliminary data.</text>
</comment>
<sequence length="135" mass="14959">MTSHHAFIGHDYGICGKLSRLRRATFQQTPQPRQRRLNEINNSVIQGSGARSTRLGKLYLLDTGLLMGGILSRQRLPGTQARTQAPKRAQTADGGRAIGHGYGYGYGRARRRRRARVGRGRGRGLGRGYDELPSM</sequence>
<proteinExistence type="predicted"/>
<evidence type="ECO:0000313" key="2">
    <source>
        <dbReference type="EMBL" id="KKL68664.1"/>
    </source>
</evidence>
<protein>
    <submittedName>
        <fullName evidence="2">Uncharacterized protein</fullName>
    </submittedName>
</protein>
<organism evidence="2">
    <name type="scientific">marine sediment metagenome</name>
    <dbReference type="NCBI Taxonomy" id="412755"/>
    <lineage>
        <taxon>unclassified sequences</taxon>
        <taxon>metagenomes</taxon>
        <taxon>ecological metagenomes</taxon>
    </lineage>
</organism>
<name>A0A0F9E3T0_9ZZZZ</name>
<reference evidence="2" key="1">
    <citation type="journal article" date="2015" name="Nature">
        <title>Complex archaea that bridge the gap between prokaryotes and eukaryotes.</title>
        <authorList>
            <person name="Spang A."/>
            <person name="Saw J.H."/>
            <person name="Jorgensen S.L."/>
            <person name="Zaremba-Niedzwiedzka K."/>
            <person name="Martijn J."/>
            <person name="Lind A.E."/>
            <person name="van Eijk R."/>
            <person name="Schleper C."/>
            <person name="Guy L."/>
            <person name="Ettema T.J."/>
        </authorList>
    </citation>
    <scope>NUCLEOTIDE SEQUENCE</scope>
</reference>
<feature type="compositionally biased region" description="Gly residues" evidence="1">
    <location>
        <begin position="96"/>
        <end position="106"/>
    </location>
</feature>
<accession>A0A0F9E3T0</accession>
<feature type="region of interest" description="Disordered" evidence="1">
    <location>
        <begin position="76"/>
        <end position="135"/>
    </location>
</feature>
<dbReference type="AlphaFoldDB" id="A0A0F9E3T0"/>
<gene>
    <name evidence="2" type="ORF">LCGC14_2122750</name>
</gene>
<feature type="non-terminal residue" evidence="2">
    <location>
        <position position="135"/>
    </location>
</feature>
<feature type="compositionally biased region" description="Basic residues" evidence="1">
    <location>
        <begin position="108"/>
        <end position="124"/>
    </location>
</feature>
<evidence type="ECO:0000256" key="1">
    <source>
        <dbReference type="SAM" id="MobiDB-lite"/>
    </source>
</evidence>